<proteinExistence type="predicted"/>
<dbReference type="InterPro" id="IPR055481">
    <property type="entry name" value="DUF7053"/>
</dbReference>
<dbReference type="Pfam" id="PF23155">
    <property type="entry name" value="DUF7053"/>
    <property type="match status" value="1"/>
</dbReference>
<evidence type="ECO:0000259" key="1">
    <source>
        <dbReference type="Pfam" id="PF23155"/>
    </source>
</evidence>
<dbReference type="STRING" id="930990.A0A067MER8"/>
<accession>A0A067MER8</accession>
<sequence length="150" mass="16516">MSSTTTRVVLSKITNARIADVIAILHDPPRMARLNPTVISVVQSAEDPQLYTITGKSMLGGIIPIPFSCTTRYTPVDDGVNAETEATGLLTGRNEWRAKEIGDHQCEIIETASLDVSWLLKPFVTRTMHQSHTDMLEALAKELESPGERQ</sequence>
<dbReference type="InParanoid" id="A0A067MER8"/>
<dbReference type="AlphaFoldDB" id="A0A067MER8"/>
<name>A0A067MER8_BOTB1</name>
<keyword evidence="3" id="KW-1185">Reference proteome</keyword>
<evidence type="ECO:0000313" key="3">
    <source>
        <dbReference type="Proteomes" id="UP000027195"/>
    </source>
</evidence>
<dbReference type="EMBL" id="KL198069">
    <property type="protein sequence ID" value="KDQ10317.1"/>
    <property type="molecule type" value="Genomic_DNA"/>
</dbReference>
<dbReference type="OrthoDB" id="3246050at2759"/>
<dbReference type="InterPro" id="IPR023393">
    <property type="entry name" value="START-like_dom_sf"/>
</dbReference>
<dbReference type="HOGENOM" id="CLU_136908_0_0_1"/>
<organism evidence="2 3">
    <name type="scientific">Botryobasidium botryosum (strain FD-172 SS1)</name>
    <dbReference type="NCBI Taxonomy" id="930990"/>
    <lineage>
        <taxon>Eukaryota</taxon>
        <taxon>Fungi</taxon>
        <taxon>Dikarya</taxon>
        <taxon>Basidiomycota</taxon>
        <taxon>Agaricomycotina</taxon>
        <taxon>Agaricomycetes</taxon>
        <taxon>Cantharellales</taxon>
        <taxon>Botryobasidiaceae</taxon>
        <taxon>Botryobasidium</taxon>
    </lineage>
</organism>
<protein>
    <recommendedName>
        <fullName evidence="1">DUF7053 domain-containing protein</fullName>
    </recommendedName>
</protein>
<dbReference type="SUPFAM" id="SSF55961">
    <property type="entry name" value="Bet v1-like"/>
    <property type="match status" value="1"/>
</dbReference>
<dbReference type="Gene3D" id="3.30.530.20">
    <property type="match status" value="1"/>
</dbReference>
<feature type="domain" description="DUF7053" evidence="1">
    <location>
        <begin position="19"/>
        <end position="144"/>
    </location>
</feature>
<gene>
    <name evidence="2" type="ORF">BOTBODRAFT_36419</name>
</gene>
<evidence type="ECO:0000313" key="2">
    <source>
        <dbReference type="EMBL" id="KDQ10317.1"/>
    </source>
</evidence>
<dbReference type="Proteomes" id="UP000027195">
    <property type="component" value="Unassembled WGS sequence"/>
</dbReference>
<dbReference type="CDD" id="cd07812">
    <property type="entry name" value="SRPBCC"/>
    <property type="match status" value="1"/>
</dbReference>
<reference evidence="3" key="1">
    <citation type="journal article" date="2014" name="Proc. Natl. Acad. Sci. U.S.A.">
        <title>Extensive sampling of basidiomycete genomes demonstrates inadequacy of the white-rot/brown-rot paradigm for wood decay fungi.</title>
        <authorList>
            <person name="Riley R."/>
            <person name="Salamov A.A."/>
            <person name="Brown D.W."/>
            <person name="Nagy L.G."/>
            <person name="Floudas D."/>
            <person name="Held B.W."/>
            <person name="Levasseur A."/>
            <person name="Lombard V."/>
            <person name="Morin E."/>
            <person name="Otillar R."/>
            <person name="Lindquist E.A."/>
            <person name="Sun H."/>
            <person name="LaButti K.M."/>
            <person name="Schmutz J."/>
            <person name="Jabbour D."/>
            <person name="Luo H."/>
            <person name="Baker S.E."/>
            <person name="Pisabarro A.G."/>
            <person name="Walton J.D."/>
            <person name="Blanchette R.A."/>
            <person name="Henrissat B."/>
            <person name="Martin F."/>
            <person name="Cullen D."/>
            <person name="Hibbett D.S."/>
            <person name="Grigoriev I.V."/>
        </authorList>
    </citation>
    <scope>NUCLEOTIDE SEQUENCE [LARGE SCALE GENOMIC DNA]</scope>
    <source>
        <strain evidence="3">FD-172 SS1</strain>
    </source>
</reference>